<evidence type="ECO:0000256" key="1">
    <source>
        <dbReference type="SAM" id="MobiDB-lite"/>
    </source>
</evidence>
<gene>
    <name evidence="3" type="ORF">SEMRO_146_G067630.1</name>
</gene>
<organism evidence="3 4">
    <name type="scientific">Seminavis robusta</name>
    <dbReference type="NCBI Taxonomy" id="568900"/>
    <lineage>
        <taxon>Eukaryota</taxon>
        <taxon>Sar</taxon>
        <taxon>Stramenopiles</taxon>
        <taxon>Ochrophyta</taxon>
        <taxon>Bacillariophyta</taxon>
        <taxon>Bacillariophyceae</taxon>
        <taxon>Bacillariophycidae</taxon>
        <taxon>Naviculales</taxon>
        <taxon>Naviculaceae</taxon>
        <taxon>Seminavis</taxon>
    </lineage>
</organism>
<dbReference type="AlphaFoldDB" id="A0A9N8DHE5"/>
<evidence type="ECO:0000256" key="2">
    <source>
        <dbReference type="SAM" id="Phobius"/>
    </source>
</evidence>
<proteinExistence type="predicted"/>
<dbReference type="EMBL" id="CAICTM010000145">
    <property type="protein sequence ID" value="CAB9502792.1"/>
    <property type="molecule type" value="Genomic_DNA"/>
</dbReference>
<feature type="region of interest" description="Disordered" evidence="1">
    <location>
        <begin position="147"/>
        <end position="203"/>
    </location>
</feature>
<dbReference type="Proteomes" id="UP001153069">
    <property type="component" value="Unassembled WGS sequence"/>
</dbReference>
<keyword evidence="4" id="KW-1185">Reference proteome</keyword>
<comment type="caution">
    <text evidence="3">The sequence shown here is derived from an EMBL/GenBank/DDBJ whole genome shotgun (WGS) entry which is preliminary data.</text>
</comment>
<keyword evidence="2" id="KW-0812">Transmembrane</keyword>
<sequence>MTVMSQINEFLCLVFYAALLLVTLATLTATFINYHLFPLDTDNLAWSNAWLLAYVIDYYGVCLCFCGVIVATEAVWWTAMLWSCSCLVVGSPACCLYIFLWITKEGGTLRLERSALAMEMLAAAAAAANHASNEQIHVTPILETQKYQSPASNKTGSKRHHDDHRHTRPPQRHQHHNHKSRHSSRSRSHSRSRGHDVERAVVL</sequence>
<protein>
    <submittedName>
        <fullName evidence="3">Uncharacterized protein</fullName>
    </submittedName>
</protein>
<evidence type="ECO:0000313" key="3">
    <source>
        <dbReference type="EMBL" id="CAB9502792.1"/>
    </source>
</evidence>
<feature type="transmembrane region" description="Helical" evidence="2">
    <location>
        <begin position="79"/>
        <end position="102"/>
    </location>
</feature>
<evidence type="ECO:0000313" key="4">
    <source>
        <dbReference type="Proteomes" id="UP001153069"/>
    </source>
</evidence>
<reference evidence="3" key="1">
    <citation type="submission" date="2020-06" db="EMBL/GenBank/DDBJ databases">
        <authorList>
            <consortium name="Plant Systems Biology data submission"/>
        </authorList>
    </citation>
    <scope>NUCLEOTIDE SEQUENCE</scope>
    <source>
        <strain evidence="3">D6</strain>
    </source>
</reference>
<feature type="transmembrane region" description="Helical" evidence="2">
    <location>
        <begin position="49"/>
        <end position="72"/>
    </location>
</feature>
<name>A0A9N8DHE5_9STRA</name>
<accession>A0A9N8DHE5</accession>
<keyword evidence="2" id="KW-1133">Transmembrane helix</keyword>
<feature type="compositionally biased region" description="Basic and acidic residues" evidence="1">
    <location>
        <begin position="193"/>
        <end position="203"/>
    </location>
</feature>
<keyword evidence="2" id="KW-0472">Membrane</keyword>
<feature type="compositionally biased region" description="Basic residues" evidence="1">
    <location>
        <begin position="156"/>
        <end position="192"/>
    </location>
</feature>